<reference evidence="2" key="1">
    <citation type="journal article" date="2021" name="Proc. Natl. Acad. Sci. U.S.A.">
        <title>A Catalog of Tens of Thousands of Viruses from Human Metagenomes Reveals Hidden Associations with Chronic Diseases.</title>
        <authorList>
            <person name="Tisza M.J."/>
            <person name="Buck C.B."/>
        </authorList>
    </citation>
    <scope>NUCLEOTIDE SEQUENCE</scope>
    <source>
        <strain evidence="2">Ctnpt50</strain>
    </source>
</reference>
<keyword evidence="1" id="KW-0472">Membrane</keyword>
<keyword evidence="1" id="KW-0812">Transmembrane</keyword>
<protein>
    <submittedName>
        <fullName evidence="2">Uncharacterized protein</fullName>
    </submittedName>
</protein>
<sequence length="36" mass="4303">MVSSNDFIKIPPYLLLCLIWYYILCYLGNIQITFKC</sequence>
<proteinExistence type="predicted"/>
<accession>A0A8S5SEB1</accession>
<feature type="transmembrane region" description="Helical" evidence="1">
    <location>
        <begin position="12"/>
        <end position="34"/>
    </location>
</feature>
<keyword evidence="1" id="KW-1133">Transmembrane helix</keyword>
<dbReference type="EMBL" id="BK032577">
    <property type="protein sequence ID" value="DAF49131.1"/>
    <property type="molecule type" value="Genomic_DNA"/>
</dbReference>
<name>A0A8S5SEB1_9CAUD</name>
<evidence type="ECO:0000313" key="2">
    <source>
        <dbReference type="EMBL" id="DAF49131.1"/>
    </source>
</evidence>
<organism evidence="2">
    <name type="scientific">Siphoviridae sp. ctnpt50</name>
    <dbReference type="NCBI Taxonomy" id="2827941"/>
    <lineage>
        <taxon>Viruses</taxon>
        <taxon>Duplodnaviria</taxon>
        <taxon>Heunggongvirae</taxon>
        <taxon>Uroviricota</taxon>
        <taxon>Caudoviricetes</taxon>
    </lineage>
</organism>
<evidence type="ECO:0000256" key="1">
    <source>
        <dbReference type="SAM" id="Phobius"/>
    </source>
</evidence>